<evidence type="ECO:0000313" key="3">
    <source>
        <dbReference type="EMBL" id="KAG9653716.1"/>
    </source>
</evidence>
<name>A0A9P8DUK9_AURME</name>
<evidence type="ECO:0000313" key="2">
    <source>
        <dbReference type="EMBL" id="KAG9653709.1"/>
    </source>
</evidence>
<comment type="caution">
    <text evidence="3">The sequence shown here is derived from an EMBL/GenBank/DDBJ whole genome shotgun (WGS) entry which is preliminary data.</text>
</comment>
<feature type="chain" id="PRO_5043273409" evidence="1">
    <location>
        <begin position="21"/>
        <end position="62"/>
    </location>
</feature>
<feature type="non-terminal residue" evidence="3">
    <location>
        <position position="62"/>
    </location>
</feature>
<evidence type="ECO:0000256" key="1">
    <source>
        <dbReference type="SAM" id="SignalP"/>
    </source>
</evidence>
<sequence>MMRTGVAALGALSLINLASAKPSGHHRRHQQLHEKRQEVVYETDYTYVTTQLPDVVVFVDEN</sequence>
<gene>
    <name evidence="3" type="ORF">KCU76_g20492</name>
    <name evidence="2" type="ORF">KCU76_g20493</name>
</gene>
<protein>
    <submittedName>
        <fullName evidence="3">Uncharacterized protein</fullName>
    </submittedName>
</protein>
<evidence type="ECO:0000313" key="4">
    <source>
        <dbReference type="Proteomes" id="UP000779574"/>
    </source>
</evidence>
<organism evidence="3 4">
    <name type="scientific">Aureobasidium melanogenum</name>
    <name type="common">Aureobasidium pullulans var. melanogenum</name>
    <dbReference type="NCBI Taxonomy" id="46634"/>
    <lineage>
        <taxon>Eukaryota</taxon>
        <taxon>Fungi</taxon>
        <taxon>Dikarya</taxon>
        <taxon>Ascomycota</taxon>
        <taxon>Pezizomycotina</taxon>
        <taxon>Dothideomycetes</taxon>
        <taxon>Dothideomycetidae</taxon>
        <taxon>Dothideales</taxon>
        <taxon>Saccotheciaceae</taxon>
        <taxon>Aureobasidium</taxon>
    </lineage>
</organism>
<reference evidence="3" key="2">
    <citation type="submission" date="2021-08" db="EMBL/GenBank/DDBJ databases">
        <authorList>
            <person name="Gostincar C."/>
            <person name="Sun X."/>
            <person name="Song Z."/>
            <person name="Gunde-Cimerman N."/>
        </authorList>
    </citation>
    <scope>NUCLEOTIDE SEQUENCE</scope>
    <source>
        <strain evidence="3">EXF-9911</strain>
    </source>
</reference>
<dbReference type="Proteomes" id="UP000779574">
    <property type="component" value="Unassembled WGS sequence"/>
</dbReference>
<proteinExistence type="predicted"/>
<feature type="signal peptide" evidence="1">
    <location>
        <begin position="1"/>
        <end position="20"/>
    </location>
</feature>
<accession>A0A9P8DUK9</accession>
<dbReference type="EMBL" id="JAHFXF010002960">
    <property type="protein sequence ID" value="KAG9653709.1"/>
    <property type="molecule type" value="Genomic_DNA"/>
</dbReference>
<keyword evidence="1" id="KW-0732">Signal</keyword>
<dbReference type="EMBL" id="JAHFXF010002958">
    <property type="protein sequence ID" value="KAG9653716.1"/>
    <property type="molecule type" value="Genomic_DNA"/>
</dbReference>
<dbReference type="AlphaFoldDB" id="A0A9P8DUK9"/>
<reference evidence="3" key="1">
    <citation type="journal article" date="2021" name="J Fungi (Basel)">
        <title>Virulence traits and population genomics of the black yeast Aureobasidium melanogenum.</title>
        <authorList>
            <person name="Cernosa A."/>
            <person name="Sun X."/>
            <person name="Gostincar C."/>
            <person name="Fang C."/>
            <person name="Gunde-Cimerman N."/>
            <person name="Song Z."/>
        </authorList>
    </citation>
    <scope>NUCLEOTIDE SEQUENCE</scope>
    <source>
        <strain evidence="3">EXF-9911</strain>
    </source>
</reference>